<sequence>MRKVVVNYDKESDVLYINFYDPPKEADYTHRQGAIIFRSKDGDPIGAIITDFTKYEGLIKLLLEPGGLCGEEASKR</sequence>
<reference evidence="1" key="1">
    <citation type="journal article" date="2015" name="Nature">
        <title>Complex archaea that bridge the gap between prokaryotes and eukaryotes.</title>
        <authorList>
            <person name="Spang A."/>
            <person name="Saw J.H."/>
            <person name="Jorgensen S.L."/>
            <person name="Zaremba-Niedzwiedzka K."/>
            <person name="Martijn J."/>
            <person name="Lind A.E."/>
            <person name="van Eijk R."/>
            <person name="Schleper C."/>
            <person name="Guy L."/>
            <person name="Ettema T.J."/>
        </authorList>
    </citation>
    <scope>NUCLEOTIDE SEQUENCE</scope>
</reference>
<dbReference type="EMBL" id="LAZR01018099">
    <property type="protein sequence ID" value="KKL97720.1"/>
    <property type="molecule type" value="Genomic_DNA"/>
</dbReference>
<protein>
    <recommendedName>
        <fullName evidence="2">DUF2283 domain-containing protein</fullName>
    </recommendedName>
</protein>
<comment type="caution">
    <text evidence="1">The sequence shown here is derived from an EMBL/GenBank/DDBJ whole genome shotgun (WGS) entry which is preliminary data.</text>
</comment>
<proteinExistence type="predicted"/>
<organism evidence="1">
    <name type="scientific">marine sediment metagenome</name>
    <dbReference type="NCBI Taxonomy" id="412755"/>
    <lineage>
        <taxon>unclassified sequences</taxon>
        <taxon>metagenomes</taxon>
        <taxon>ecological metagenomes</taxon>
    </lineage>
</organism>
<evidence type="ECO:0000313" key="1">
    <source>
        <dbReference type="EMBL" id="KKL97720.1"/>
    </source>
</evidence>
<dbReference type="AlphaFoldDB" id="A0A0F9IVC9"/>
<gene>
    <name evidence="1" type="ORF">LCGC14_1831610</name>
</gene>
<dbReference type="InterPro" id="IPR019270">
    <property type="entry name" value="DUF2283"/>
</dbReference>
<accession>A0A0F9IVC9</accession>
<evidence type="ECO:0008006" key="2">
    <source>
        <dbReference type="Google" id="ProtNLM"/>
    </source>
</evidence>
<dbReference type="Pfam" id="PF10049">
    <property type="entry name" value="DUF2283"/>
    <property type="match status" value="1"/>
</dbReference>
<name>A0A0F9IVC9_9ZZZZ</name>